<dbReference type="PANTHER" id="PTHR12103:SF12">
    <property type="entry name" value="FI20020P1"/>
    <property type="match status" value="1"/>
</dbReference>
<name>A0A9I9EFY6_CUCME</name>
<keyword evidence="2" id="KW-0378">Hydrolase</keyword>
<evidence type="ECO:0000256" key="1">
    <source>
        <dbReference type="ARBA" id="ARBA00022723"/>
    </source>
</evidence>
<dbReference type="AlphaFoldDB" id="A0A9I9EFY6"/>
<proteinExistence type="predicted"/>
<dbReference type="EnsemblPlants" id="MELO3C033270.2.1">
    <property type="protein sequence ID" value="MELO3C033270.2.1"/>
    <property type="gene ID" value="MELO3C033270.2"/>
</dbReference>
<dbReference type="Pfam" id="PF05761">
    <property type="entry name" value="5_nucleotid"/>
    <property type="match status" value="1"/>
</dbReference>
<dbReference type="Gramene" id="MELO3C033270.2.1">
    <property type="protein sequence ID" value="MELO3C033270.2.1"/>
    <property type="gene ID" value="MELO3C033270.2"/>
</dbReference>
<reference evidence="5" key="1">
    <citation type="submission" date="2023-03" db="UniProtKB">
        <authorList>
            <consortium name="EnsemblPlants"/>
        </authorList>
    </citation>
    <scope>IDENTIFICATION</scope>
</reference>
<feature type="compositionally biased region" description="Low complexity" evidence="4">
    <location>
        <begin position="75"/>
        <end position="114"/>
    </location>
</feature>
<evidence type="ECO:0000256" key="4">
    <source>
        <dbReference type="SAM" id="MobiDB-lite"/>
    </source>
</evidence>
<evidence type="ECO:0000313" key="5">
    <source>
        <dbReference type="EnsemblPlants" id="MELO3C033270.2.1"/>
    </source>
</evidence>
<sequence>MNLLKISVQTFHLSLSLPKPSSPLITYSPSPSLRLSIFTSHRPQKHAIFTDRDHNHAINIGAVALHTLTATHDISTTTHDTPTTTHNTPTTTHETPTMTHCTPTETHNTSTPTHGNSLNTILSPILLFNERSDLHLPRYAANEMFIVRIDYIKAYVLNCSIVPWGNNKGSVKNGYSSFHKIPKALRAMPKSNPEGIYVNKNLSLDNIQVYGFDYDYTLVYYSANLKNLIYDLAKEHLVIERLYYDKLKGCLLKLDFFGSIELDGCYFDRRKSGKNTLIDNGIVANADHSHFDSALPL</sequence>
<dbReference type="InterPro" id="IPR036412">
    <property type="entry name" value="HAD-like_sf"/>
</dbReference>
<dbReference type="GO" id="GO:0008253">
    <property type="term" value="F:5'-nucleotidase activity"/>
    <property type="evidence" value="ECO:0007669"/>
    <property type="project" value="TreeGrafter"/>
</dbReference>
<dbReference type="GO" id="GO:0046872">
    <property type="term" value="F:metal ion binding"/>
    <property type="evidence" value="ECO:0007669"/>
    <property type="project" value="UniProtKB-KW"/>
</dbReference>
<evidence type="ECO:0000256" key="3">
    <source>
        <dbReference type="ARBA" id="ARBA00022842"/>
    </source>
</evidence>
<dbReference type="SUPFAM" id="SSF56784">
    <property type="entry name" value="HAD-like"/>
    <property type="match status" value="1"/>
</dbReference>
<organism evidence="5">
    <name type="scientific">Cucumis melo</name>
    <name type="common">Muskmelon</name>
    <dbReference type="NCBI Taxonomy" id="3656"/>
    <lineage>
        <taxon>Eukaryota</taxon>
        <taxon>Viridiplantae</taxon>
        <taxon>Streptophyta</taxon>
        <taxon>Embryophyta</taxon>
        <taxon>Tracheophyta</taxon>
        <taxon>Spermatophyta</taxon>
        <taxon>Magnoliopsida</taxon>
        <taxon>eudicotyledons</taxon>
        <taxon>Gunneridae</taxon>
        <taxon>Pentapetalae</taxon>
        <taxon>rosids</taxon>
        <taxon>fabids</taxon>
        <taxon>Cucurbitales</taxon>
        <taxon>Cucurbitaceae</taxon>
        <taxon>Benincaseae</taxon>
        <taxon>Cucumis</taxon>
    </lineage>
</organism>
<evidence type="ECO:0000256" key="2">
    <source>
        <dbReference type="ARBA" id="ARBA00022801"/>
    </source>
</evidence>
<protein>
    <submittedName>
        <fullName evidence="5">Uncharacterized protein</fullName>
    </submittedName>
</protein>
<feature type="region of interest" description="Disordered" evidence="4">
    <location>
        <begin position="75"/>
        <end position="115"/>
    </location>
</feature>
<dbReference type="InterPro" id="IPR008380">
    <property type="entry name" value="HAD-SF_hydro_IG_5-nucl"/>
</dbReference>
<keyword evidence="1" id="KW-0479">Metal-binding</keyword>
<dbReference type="PANTHER" id="PTHR12103">
    <property type="entry name" value="5'-NUCLEOTIDASE DOMAIN-CONTAINING"/>
    <property type="match status" value="1"/>
</dbReference>
<accession>A0A9I9EFY6</accession>
<keyword evidence="3" id="KW-0460">Magnesium</keyword>